<name>A0ABQ0ZFS6_9BACT</name>
<keyword evidence="12" id="KW-0812">Transmembrane</keyword>
<evidence type="ECO:0000256" key="4">
    <source>
        <dbReference type="ARBA" id="ARBA00022645"/>
    </source>
</evidence>
<keyword evidence="4" id="KW-0121">Carboxypeptidase</keyword>
<comment type="similarity">
    <text evidence="2">In the C-terminal section; belongs to the transpeptidase family.</text>
</comment>
<evidence type="ECO:0000256" key="5">
    <source>
        <dbReference type="ARBA" id="ARBA00022670"/>
    </source>
</evidence>
<dbReference type="InterPro" id="IPR050396">
    <property type="entry name" value="Glycosyltr_51/Transpeptidase"/>
</dbReference>
<dbReference type="Pfam" id="PF00905">
    <property type="entry name" value="Transpeptidase"/>
    <property type="match status" value="1"/>
</dbReference>
<dbReference type="Pfam" id="PF00912">
    <property type="entry name" value="Transgly"/>
    <property type="match status" value="1"/>
</dbReference>
<reference evidence="16 17" key="1">
    <citation type="submission" date="2019-10" db="EMBL/GenBank/DDBJ databases">
        <title>Prolixibacter strains distinguished by the presence of nitrate reductase genes were adept at nitrate-dependent anaerobic corrosion of metallic iron and carbon steel.</title>
        <authorList>
            <person name="Iino T."/>
            <person name="Shono N."/>
            <person name="Ito K."/>
            <person name="Nakamura R."/>
            <person name="Sueoka K."/>
            <person name="Harayama S."/>
            <person name="Ohkuma M."/>
        </authorList>
    </citation>
    <scope>NUCLEOTIDE SEQUENCE [LARGE SCALE GENOMIC DNA]</scope>
    <source>
        <strain evidence="16 17">MIC1-1</strain>
    </source>
</reference>
<organism evidence="16 17">
    <name type="scientific">Prolixibacter denitrificans</name>
    <dbReference type="NCBI Taxonomy" id="1541063"/>
    <lineage>
        <taxon>Bacteria</taxon>
        <taxon>Pseudomonadati</taxon>
        <taxon>Bacteroidota</taxon>
        <taxon>Bacteroidia</taxon>
        <taxon>Marinilabiliales</taxon>
        <taxon>Prolixibacteraceae</taxon>
        <taxon>Prolixibacter</taxon>
    </lineage>
</organism>
<dbReference type="SUPFAM" id="SSF53955">
    <property type="entry name" value="Lysozyme-like"/>
    <property type="match status" value="1"/>
</dbReference>
<evidence type="ECO:0000256" key="2">
    <source>
        <dbReference type="ARBA" id="ARBA00007090"/>
    </source>
</evidence>
<dbReference type="NCBIfam" id="TIGR02073">
    <property type="entry name" value="PBP_1c"/>
    <property type="match status" value="1"/>
</dbReference>
<dbReference type="InterPro" id="IPR023346">
    <property type="entry name" value="Lysozyme-like_dom_sf"/>
</dbReference>
<evidence type="ECO:0000256" key="7">
    <source>
        <dbReference type="ARBA" id="ARBA00022679"/>
    </source>
</evidence>
<dbReference type="EC" id="2.4.99.28" evidence="10"/>
<evidence type="ECO:0000256" key="9">
    <source>
        <dbReference type="ARBA" id="ARBA00023268"/>
    </source>
</evidence>
<comment type="caution">
    <text evidence="16">The sequence shown here is derived from an EMBL/GenBank/DDBJ whole genome shotgun (WGS) entry which is preliminary data.</text>
</comment>
<evidence type="ECO:0000313" key="16">
    <source>
        <dbReference type="EMBL" id="GET20203.1"/>
    </source>
</evidence>
<keyword evidence="17" id="KW-1185">Reference proteome</keyword>
<dbReference type="InterPro" id="IPR036950">
    <property type="entry name" value="PBP_transglycosylase"/>
</dbReference>
<dbReference type="PANTHER" id="PTHR32282">
    <property type="entry name" value="BINDING PROTEIN TRANSPEPTIDASE, PUTATIVE-RELATED"/>
    <property type="match status" value="1"/>
</dbReference>
<dbReference type="EMBL" id="BLAU01000001">
    <property type="protein sequence ID" value="GET20203.1"/>
    <property type="molecule type" value="Genomic_DNA"/>
</dbReference>
<keyword evidence="12" id="KW-1133">Transmembrane helix</keyword>
<dbReference type="InterPro" id="IPR011815">
    <property type="entry name" value="PBP_1c"/>
</dbReference>
<evidence type="ECO:0000256" key="1">
    <source>
        <dbReference type="ARBA" id="ARBA00004752"/>
    </source>
</evidence>
<evidence type="ECO:0000256" key="10">
    <source>
        <dbReference type="ARBA" id="ARBA00044770"/>
    </source>
</evidence>
<dbReference type="PANTHER" id="PTHR32282:SF15">
    <property type="entry name" value="PENICILLIN-BINDING PROTEIN 1C"/>
    <property type="match status" value="1"/>
</dbReference>
<dbReference type="InterPro" id="IPR001264">
    <property type="entry name" value="Glyco_trans_51"/>
</dbReference>
<gene>
    <name evidence="16" type="primary">pbpC</name>
    <name evidence="16" type="ORF">JCM18694_04490</name>
</gene>
<dbReference type="Pfam" id="PF06832">
    <property type="entry name" value="BiPBP_C"/>
    <property type="match status" value="1"/>
</dbReference>
<comment type="similarity">
    <text evidence="3">In the N-terminal section; belongs to the glycosyltransferase 51 family.</text>
</comment>
<dbReference type="Proteomes" id="UP000396862">
    <property type="component" value="Unassembled WGS sequence"/>
</dbReference>
<keyword evidence="6" id="KW-0328">Glycosyltransferase</keyword>
<keyword evidence="5" id="KW-0645">Protease</keyword>
<keyword evidence="7" id="KW-0808">Transferase</keyword>
<dbReference type="Gene3D" id="3.40.710.10">
    <property type="entry name" value="DD-peptidase/beta-lactamase superfamily"/>
    <property type="match status" value="1"/>
</dbReference>
<accession>A0ABQ0ZFS6</accession>
<evidence type="ECO:0000256" key="3">
    <source>
        <dbReference type="ARBA" id="ARBA00007739"/>
    </source>
</evidence>
<evidence type="ECO:0000259" key="14">
    <source>
        <dbReference type="Pfam" id="PF00912"/>
    </source>
</evidence>
<sequence length="797" mass="89197">MISESGRMSMRKLRVRIKWKVYVGAGLLALMVFWWFSLPNPLFSDPCSTVIESQNGALLGAHIADDGQWRFPEIGYVPEKYKTAVLTFEDEHFYQHPGVNPFALGRAVIQDIRNRRIVSGGSTITMQLIRLSRKGKPRNLWQKLVEMALAVRAEVRYSKDEILRLYVSHAPFGGNVVGLDAAAWRYYGRSPDQLSWSEATTLAVLPNAPSLMYPGRQNKLLLAKRNRLLDRLQQQGKIDSMTCRLAKLEELPQKIYAIPRIAPQLLNRVLKEHPGERIKTTVERNLQQHVNDVVRQHLVALKANGIFNAAALVLNVEKGEVLAYVGNDPDRGNGEHGEDVDVVTAPRSSGSILKPFLYAAMQDDGLILPNTLIPDIPTNIGGFSPQNFDLKFEGAVPASMALSKSLNIPAVRMLRDFSVDRFYGLMKRLHFSTLNHPANHYGLSLILGGGEVDLWDLAGAYSSLGRILIHYETMDGKALKNDFREPSYQGKSYSKQEAKDIPISAGAAWLTFKALLKVHRPSEEAGWESFASSRKVAWKTGTSFGFRDGWAVGLDRNYLVAVWCGNADGEGRPGLTGTTAAAPIMFDIFHLLPAGKWFTQPVDEMVRVPLCRESGYRMGPYCTDADTTWIMPKGLHTKACPFHRLVHLDPTGKWQVTSQCVPVDKMIHKSWFVLPPVMEWYYKRRNPLYKPLPPFRPDCAETPASKVMEMIYPRENNQVFVPIQLDGSPGKVILEAAHSNPDAVIYWHLDDKYLGETTGKHQMPVSPSVGKHVITLIDDQGNELQKTIVVVAGKKLG</sequence>
<feature type="domain" description="Glycosyl transferase family 51" evidence="14">
    <location>
        <begin position="71"/>
        <end position="232"/>
    </location>
</feature>
<comment type="catalytic activity">
    <reaction evidence="11">
        <text>[GlcNAc-(1-&gt;4)-Mur2Ac(oyl-L-Ala-gamma-D-Glu-L-Lys-D-Ala-D-Ala)](n)-di-trans,octa-cis-undecaprenyl diphosphate + beta-D-GlcNAc-(1-&gt;4)-Mur2Ac(oyl-L-Ala-gamma-D-Glu-L-Lys-D-Ala-D-Ala)-di-trans,octa-cis-undecaprenyl diphosphate = [GlcNAc-(1-&gt;4)-Mur2Ac(oyl-L-Ala-gamma-D-Glu-L-Lys-D-Ala-D-Ala)](n+1)-di-trans,octa-cis-undecaprenyl diphosphate + di-trans,octa-cis-undecaprenyl diphosphate + H(+)</text>
        <dbReference type="Rhea" id="RHEA:23708"/>
        <dbReference type="Rhea" id="RHEA-COMP:9602"/>
        <dbReference type="Rhea" id="RHEA-COMP:9603"/>
        <dbReference type="ChEBI" id="CHEBI:15378"/>
        <dbReference type="ChEBI" id="CHEBI:58405"/>
        <dbReference type="ChEBI" id="CHEBI:60033"/>
        <dbReference type="ChEBI" id="CHEBI:78435"/>
        <dbReference type="EC" id="2.4.99.28"/>
    </reaction>
</comment>
<feature type="domain" description="Penicillin-binding C-terminal" evidence="15">
    <location>
        <begin position="702"/>
        <end position="785"/>
    </location>
</feature>
<evidence type="ECO:0000256" key="11">
    <source>
        <dbReference type="ARBA" id="ARBA00049902"/>
    </source>
</evidence>
<dbReference type="InterPro" id="IPR001460">
    <property type="entry name" value="PCN-bd_Tpept"/>
</dbReference>
<keyword evidence="12" id="KW-0472">Membrane</keyword>
<evidence type="ECO:0000256" key="12">
    <source>
        <dbReference type="SAM" id="Phobius"/>
    </source>
</evidence>
<dbReference type="SUPFAM" id="SSF56601">
    <property type="entry name" value="beta-lactamase/transpeptidase-like"/>
    <property type="match status" value="1"/>
</dbReference>
<dbReference type="InterPro" id="IPR009647">
    <property type="entry name" value="PBP_C"/>
</dbReference>
<dbReference type="Gene3D" id="1.10.3810.10">
    <property type="entry name" value="Biosynthetic peptidoglycan transglycosylase-like"/>
    <property type="match status" value="1"/>
</dbReference>
<proteinExistence type="inferred from homology"/>
<keyword evidence="8" id="KW-0378">Hydrolase</keyword>
<dbReference type="InterPro" id="IPR012338">
    <property type="entry name" value="Beta-lactam/transpept-like"/>
</dbReference>
<feature type="transmembrane region" description="Helical" evidence="12">
    <location>
        <begin position="21"/>
        <end position="38"/>
    </location>
</feature>
<evidence type="ECO:0000259" key="13">
    <source>
        <dbReference type="Pfam" id="PF00905"/>
    </source>
</evidence>
<evidence type="ECO:0000256" key="8">
    <source>
        <dbReference type="ARBA" id="ARBA00022801"/>
    </source>
</evidence>
<evidence type="ECO:0000313" key="17">
    <source>
        <dbReference type="Proteomes" id="UP000396862"/>
    </source>
</evidence>
<comment type="pathway">
    <text evidence="1">Cell wall biogenesis; peptidoglycan biosynthesis.</text>
</comment>
<keyword evidence="9" id="KW-0511">Multifunctional enzyme</keyword>
<protein>
    <recommendedName>
        <fullName evidence="10">peptidoglycan glycosyltransferase</fullName>
        <ecNumber evidence="10">2.4.99.28</ecNumber>
    </recommendedName>
</protein>
<evidence type="ECO:0000259" key="15">
    <source>
        <dbReference type="Pfam" id="PF06832"/>
    </source>
</evidence>
<feature type="domain" description="Penicillin-binding protein transpeptidase" evidence="13">
    <location>
        <begin position="310"/>
        <end position="562"/>
    </location>
</feature>
<evidence type="ECO:0000256" key="6">
    <source>
        <dbReference type="ARBA" id="ARBA00022676"/>
    </source>
</evidence>